<accession>A0AAV6FX63</accession>
<keyword evidence="3" id="KW-1185">Reference proteome</keyword>
<sequence length="159" mass="17251">MIRIRRPRLQTDARLRSADGRRRGLVVARSLETAASATAAGAVADLPAAQSPRFNKRHSLKWPVYDERGRGYGHEPLEGFHEVNLASPLPWDLHAWLTSGSSRGTHPAPTPTPPQPPPTIYAHTALMAPSALLAPTSCPRSPPTLPSATWARTWSASSR</sequence>
<feature type="region of interest" description="Disordered" evidence="1">
    <location>
        <begin position="98"/>
        <end position="121"/>
    </location>
</feature>
<evidence type="ECO:0000313" key="2">
    <source>
        <dbReference type="EMBL" id="KAG5267453.1"/>
    </source>
</evidence>
<dbReference type="AlphaFoldDB" id="A0AAV6FX63"/>
<organism evidence="2 3">
    <name type="scientific">Alosa alosa</name>
    <name type="common">allis shad</name>
    <dbReference type="NCBI Taxonomy" id="278164"/>
    <lineage>
        <taxon>Eukaryota</taxon>
        <taxon>Metazoa</taxon>
        <taxon>Chordata</taxon>
        <taxon>Craniata</taxon>
        <taxon>Vertebrata</taxon>
        <taxon>Euteleostomi</taxon>
        <taxon>Actinopterygii</taxon>
        <taxon>Neopterygii</taxon>
        <taxon>Teleostei</taxon>
        <taxon>Clupei</taxon>
        <taxon>Clupeiformes</taxon>
        <taxon>Clupeoidei</taxon>
        <taxon>Clupeidae</taxon>
        <taxon>Alosa</taxon>
    </lineage>
</organism>
<name>A0AAV6FX63_9TELE</name>
<feature type="region of interest" description="Disordered" evidence="1">
    <location>
        <begin position="133"/>
        <end position="159"/>
    </location>
</feature>
<evidence type="ECO:0000256" key="1">
    <source>
        <dbReference type="SAM" id="MobiDB-lite"/>
    </source>
</evidence>
<proteinExistence type="predicted"/>
<feature type="compositionally biased region" description="Low complexity" evidence="1">
    <location>
        <begin position="147"/>
        <end position="159"/>
    </location>
</feature>
<evidence type="ECO:0000313" key="3">
    <source>
        <dbReference type="Proteomes" id="UP000823561"/>
    </source>
</evidence>
<dbReference type="EMBL" id="JADWDJ010000017">
    <property type="protein sequence ID" value="KAG5267453.1"/>
    <property type="molecule type" value="Genomic_DNA"/>
</dbReference>
<gene>
    <name evidence="2" type="ORF">AALO_G00221890</name>
</gene>
<protein>
    <submittedName>
        <fullName evidence="2">Uncharacterized protein</fullName>
    </submittedName>
</protein>
<comment type="caution">
    <text evidence="2">The sequence shown here is derived from an EMBL/GenBank/DDBJ whole genome shotgun (WGS) entry which is preliminary data.</text>
</comment>
<reference evidence="2 3" key="1">
    <citation type="submission" date="2020-10" db="EMBL/GenBank/DDBJ databases">
        <title>Chromosome-scale genome assembly of the Allis shad, Alosa alosa.</title>
        <authorList>
            <person name="Margot Z."/>
            <person name="Christophe K."/>
            <person name="Cabau C."/>
            <person name="Louis A."/>
            <person name="Berthelot C."/>
            <person name="Parey E."/>
            <person name="Roest Crollius H."/>
            <person name="Montfort J."/>
            <person name="Robinson-Rechavi M."/>
            <person name="Bucao C."/>
            <person name="Bouchez O."/>
            <person name="Gislard M."/>
            <person name="Lluch J."/>
            <person name="Milhes M."/>
            <person name="Lampietro C."/>
            <person name="Lopez Roques C."/>
            <person name="Donnadieu C."/>
            <person name="Braasch I."/>
            <person name="Desvignes T."/>
            <person name="Postlethwait J."/>
            <person name="Bobe J."/>
            <person name="Guiguen Y."/>
        </authorList>
    </citation>
    <scope>NUCLEOTIDE SEQUENCE [LARGE SCALE GENOMIC DNA]</scope>
    <source>
        <strain evidence="2">M-15738</strain>
        <tissue evidence="2">Blood</tissue>
    </source>
</reference>
<dbReference type="Proteomes" id="UP000823561">
    <property type="component" value="Chromosome 17"/>
</dbReference>
<feature type="compositionally biased region" description="Pro residues" evidence="1">
    <location>
        <begin position="108"/>
        <end position="119"/>
    </location>
</feature>